<dbReference type="Proteomes" id="UP000469558">
    <property type="component" value="Unassembled WGS sequence"/>
</dbReference>
<dbReference type="GO" id="GO:0006513">
    <property type="term" value="P:protein monoubiquitination"/>
    <property type="evidence" value="ECO:0007669"/>
    <property type="project" value="TreeGrafter"/>
</dbReference>
<dbReference type="GO" id="GO:0005829">
    <property type="term" value="C:cytosol"/>
    <property type="evidence" value="ECO:0007669"/>
    <property type="project" value="TreeGrafter"/>
</dbReference>
<dbReference type="GO" id="GO:0000151">
    <property type="term" value="C:ubiquitin ligase complex"/>
    <property type="evidence" value="ECO:0007669"/>
    <property type="project" value="TreeGrafter"/>
</dbReference>
<reference evidence="2 3" key="1">
    <citation type="submission" date="2018-05" db="EMBL/GenBank/DDBJ databases">
        <title>Genome sequencing and assembly of the regulated plant pathogen Lachnellula willkommii and related sister species for the development of diagnostic species identification markers.</title>
        <authorList>
            <person name="Giroux E."/>
            <person name="Bilodeau G."/>
        </authorList>
    </citation>
    <scope>NUCLEOTIDE SEQUENCE [LARGE SCALE GENOMIC DNA]</scope>
    <source>
        <strain evidence="2 3">CBS 268.59</strain>
    </source>
</reference>
<dbReference type="EMBL" id="QGMK01000389">
    <property type="protein sequence ID" value="TVY82006.1"/>
    <property type="molecule type" value="Genomic_DNA"/>
</dbReference>
<dbReference type="AlphaFoldDB" id="A0A8T9C9K0"/>
<feature type="compositionally biased region" description="Polar residues" evidence="1">
    <location>
        <begin position="94"/>
        <end position="105"/>
    </location>
</feature>
<evidence type="ECO:0000313" key="2">
    <source>
        <dbReference type="EMBL" id="TVY82006.1"/>
    </source>
</evidence>
<evidence type="ECO:0000256" key="1">
    <source>
        <dbReference type="SAM" id="MobiDB-lite"/>
    </source>
</evidence>
<sequence length="241" mass="26285">MPGLTPLIYAELLSNIRQISVIAALGTSCDAAIKVGLSDDGQKFTLYHGGQRSTLNLPGKVVPNAQLQRPILGSKELSWRLPLAGPPTRPDAEGTQNNEAPWSSRSLREDSEFLCRGCDAVVIRRGAINTWKDLPSENWAEMMDFWHCHKPDVPEHERVHTHESNGTSGHGEDVAGHSVANVKGYGANTKFTANSGVAFVDTTTFLVTPSDCSNLELLDEQKVAMHCFSNRCLVTDTSTQD</sequence>
<protein>
    <submittedName>
        <fullName evidence="2">Uncharacterized protein</fullName>
    </submittedName>
</protein>
<dbReference type="GO" id="GO:0031624">
    <property type="term" value="F:ubiquitin conjugating enzyme binding"/>
    <property type="evidence" value="ECO:0007669"/>
    <property type="project" value="TreeGrafter"/>
</dbReference>
<dbReference type="GO" id="GO:0051865">
    <property type="term" value="P:protein autoubiquitination"/>
    <property type="evidence" value="ECO:0007669"/>
    <property type="project" value="TreeGrafter"/>
</dbReference>
<dbReference type="Pfam" id="PF09814">
    <property type="entry name" value="HECT_2"/>
    <property type="match status" value="1"/>
</dbReference>
<feature type="region of interest" description="Disordered" evidence="1">
    <location>
        <begin position="80"/>
        <end position="105"/>
    </location>
</feature>
<dbReference type="GO" id="GO:0061630">
    <property type="term" value="F:ubiquitin protein ligase activity"/>
    <property type="evidence" value="ECO:0007669"/>
    <property type="project" value="TreeGrafter"/>
</dbReference>
<dbReference type="GO" id="GO:0043161">
    <property type="term" value="P:proteasome-mediated ubiquitin-dependent protein catabolic process"/>
    <property type="evidence" value="ECO:0007669"/>
    <property type="project" value="TreeGrafter"/>
</dbReference>
<evidence type="ECO:0000313" key="3">
    <source>
        <dbReference type="Proteomes" id="UP000469558"/>
    </source>
</evidence>
<dbReference type="PANTHER" id="PTHR31531:SF2">
    <property type="entry name" value="E3 UBIQUITIN-PROTEIN LIGASE E3D"/>
    <property type="match status" value="1"/>
</dbReference>
<name>A0A8T9C9K0_9HELO</name>
<proteinExistence type="predicted"/>
<organism evidence="2 3">
    <name type="scientific">Lachnellula suecica</name>
    <dbReference type="NCBI Taxonomy" id="602035"/>
    <lineage>
        <taxon>Eukaryota</taxon>
        <taxon>Fungi</taxon>
        <taxon>Dikarya</taxon>
        <taxon>Ascomycota</taxon>
        <taxon>Pezizomycotina</taxon>
        <taxon>Leotiomycetes</taxon>
        <taxon>Helotiales</taxon>
        <taxon>Lachnaceae</taxon>
        <taxon>Lachnellula</taxon>
    </lineage>
</organism>
<dbReference type="OrthoDB" id="66510at2759"/>
<dbReference type="GO" id="GO:0000209">
    <property type="term" value="P:protein polyubiquitination"/>
    <property type="evidence" value="ECO:0007669"/>
    <property type="project" value="TreeGrafter"/>
</dbReference>
<comment type="caution">
    <text evidence="2">The sequence shown here is derived from an EMBL/GenBank/DDBJ whole genome shotgun (WGS) entry which is preliminary data.</text>
</comment>
<accession>A0A8T9C9K0</accession>
<dbReference type="GO" id="GO:0030332">
    <property type="term" value="F:cyclin binding"/>
    <property type="evidence" value="ECO:0007669"/>
    <property type="project" value="TreeGrafter"/>
</dbReference>
<dbReference type="GO" id="GO:0005634">
    <property type="term" value="C:nucleus"/>
    <property type="evidence" value="ECO:0007669"/>
    <property type="project" value="TreeGrafter"/>
</dbReference>
<keyword evidence="3" id="KW-1185">Reference proteome</keyword>
<dbReference type="PANTHER" id="PTHR31531">
    <property type="entry name" value="E3 UBIQUITIN-PROTEIN LIGASE E3D FAMILY MEMBER"/>
    <property type="match status" value="1"/>
</dbReference>
<dbReference type="InterPro" id="IPR019193">
    <property type="entry name" value="UBQ-conj_enz_E2-bd_prot"/>
</dbReference>
<gene>
    <name evidence="2" type="primary">YJR141W</name>
    <name evidence="2" type="ORF">LSUE1_G005525</name>
</gene>